<gene>
    <name evidence="1" type="ORF">L1987_14357</name>
</gene>
<proteinExistence type="predicted"/>
<evidence type="ECO:0000313" key="1">
    <source>
        <dbReference type="EMBL" id="KAI3814713.1"/>
    </source>
</evidence>
<reference evidence="1 2" key="2">
    <citation type="journal article" date="2022" name="Mol. Ecol. Resour.">
        <title>The genomes of chicory, endive, great burdock and yacon provide insights into Asteraceae paleo-polyploidization history and plant inulin production.</title>
        <authorList>
            <person name="Fan W."/>
            <person name="Wang S."/>
            <person name="Wang H."/>
            <person name="Wang A."/>
            <person name="Jiang F."/>
            <person name="Liu H."/>
            <person name="Zhao H."/>
            <person name="Xu D."/>
            <person name="Zhang Y."/>
        </authorList>
    </citation>
    <scope>NUCLEOTIDE SEQUENCE [LARGE SCALE GENOMIC DNA]</scope>
    <source>
        <strain evidence="2">cv. Yunnan</strain>
        <tissue evidence="1">Leaves</tissue>
    </source>
</reference>
<reference evidence="2" key="1">
    <citation type="journal article" date="2022" name="Mol. Ecol. Resour.">
        <title>The genomes of chicory, endive, great burdock and yacon provide insights into Asteraceae palaeo-polyploidization history and plant inulin production.</title>
        <authorList>
            <person name="Fan W."/>
            <person name="Wang S."/>
            <person name="Wang H."/>
            <person name="Wang A."/>
            <person name="Jiang F."/>
            <person name="Liu H."/>
            <person name="Zhao H."/>
            <person name="Xu D."/>
            <person name="Zhang Y."/>
        </authorList>
    </citation>
    <scope>NUCLEOTIDE SEQUENCE [LARGE SCALE GENOMIC DNA]</scope>
    <source>
        <strain evidence="2">cv. Yunnan</strain>
    </source>
</reference>
<dbReference type="Proteomes" id="UP001056120">
    <property type="component" value="Linkage Group LG05"/>
</dbReference>
<name>A0ACB9J4V3_9ASTR</name>
<sequence>MPAVSAISPSSVVAPQPSPWHSPVPYLFGGLAVMMGLIAFALLVLAYSMWMNSGYFQNGDRDIESRNGNNPPPESNNKRELSDKKYLVIMAGEAKPTTFYSGVGFMWPIMMVVLGAIQAGATIIKKQSLFIKGVGGLIKIQIKSFTGTMKVDHF</sequence>
<accession>A0ACB9J4V3</accession>
<dbReference type="EMBL" id="CM042022">
    <property type="protein sequence ID" value="KAI3814713.1"/>
    <property type="molecule type" value="Genomic_DNA"/>
</dbReference>
<organism evidence="1 2">
    <name type="scientific">Smallanthus sonchifolius</name>
    <dbReference type="NCBI Taxonomy" id="185202"/>
    <lineage>
        <taxon>Eukaryota</taxon>
        <taxon>Viridiplantae</taxon>
        <taxon>Streptophyta</taxon>
        <taxon>Embryophyta</taxon>
        <taxon>Tracheophyta</taxon>
        <taxon>Spermatophyta</taxon>
        <taxon>Magnoliopsida</taxon>
        <taxon>eudicotyledons</taxon>
        <taxon>Gunneridae</taxon>
        <taxon>Pentapetalae</taxon>
        <taxon>asterids</taxon>
        <taxon>campanulids</taxon>
        <taxon>Asterales</taxon>
        <taxon>Asteraceae</taxon>
        <taxon>Asteroideae</taxon>
        <taxon>Heliantheae alliance</taxon>
        <taxon>Millerieae</taxon>
        <taxon>Smallanthus</taxon>
    </lineage>
</organism>
<evidence type="ECO:0000313" key="2">
    <source>
        <dbReference type="Proteomes" id="UP001056120"/>
    </source>
</evidence>
<comment type="caution">
    <text evidence="1">The sequence shown here is derived from an EMBL/GenBank/DDBJ whole genome shotgun (WGS) entry which is preliminary data.</text>
</comment>
<keyword evidence="2" id="KW-1185">Reference proteome</keyword>
<protein>
    <submittedName>
        <fullName evidence="1">Uncharacterized protein</fullName>
    </submittedName>
</protein>